<dbReference type="AlphaFoldDB" id="A0AAW7XK41"/>
<comment type="caution">
    <text evidence="4">The sequence shown here is derived from an EMBL/GenBank/DDBJ whole genome shotgun (WGS) entry which is preliminary data.</text>
</comment>
<evidence type="ECO:0000256" key="1">
    <source>
        <dbReference type="ARBA" id="ARBA00009353"/>
    </source>
</evidence>
<reference evidence="4" key="1">
    <citation type="submission" date="2023-07" db="EMBL/GenBank/DDBJ databases">
        <title>Genome content predicts the carbon catabolic preferences of heterotrophic bacteria.</title>
        <authorList>
            <person name="Gralka M."/>
        </authorList>
    </citation>
    <scope>NUCLEOTIDE SEQUENCE</scope>
    <source>
        <strain evidence="4">I2M16</strain>
    </source>
</reference>
<organism evidence="4 5">
    <name type="scientific">Neptunomonas phycophila</name>
    <dbReference type="NCBI Taxonomy" id="1572645"/>
    <lineage>
        <taxon>Bacteria</taxon>
        <taxon>Pseudomonadati</taxon>
        <taxon>Pseudomonadota</taxon>
        <taxon>Gammaproteobacteria</taxon>
        <taxon>Oceanospirillales</taxon>
        <taxon>Oceanospirillaceae</taxon>
        <taxon>Neptunomonas</taxon>
    </lineage>
</organism>
<dbReference type="Gene3D" id="3.40.50.720">
    <property type="entry name" value="NAD(P)-binding Rossmann-like Domain"/>
    <property type="match status" value="1"/>
</dbReference>
<dbReference type="Pfam" id="PF01370">
    <property type="entry name" value="Epimerase"/>
    <property type="match status" value="1"/>
</dbReference>
<dbReference type="CDD" id="cd05242">
    <property type="entry name" value="SDR_a8"/>
    <property type="match status" value="1"/>
</dbReference>
<dbReference type="InterPro" id="IPR013549">
    <property type="entry name" value="DUF1731"/>
</dbReference>
<evidence type="ECO:0000313" key="4">
    <source>
        <dbReference type="EMBL" id="MDO6454751.1"/>
    </source>
</evidence>
<dbReference type="PANTHER" id="PTHR11092">
    <property type="entry name" value="SUGAR NUCLEOTIDE EPIMERASE RELATED"/>
    <property type="match status" value="1"/>
</dbReference>
<accession>A0AAW7XK41</accession>
<dbReference type="RefSeq" id="WP_303551543.1">
    <property type="nucleotide sequence ID" value="NZ_JAUOPG010000010.1"/>
</dbReference>
<dbReference type="Proteomes" id="UP001169862">
    <property type="component" value="Unassembled WGS sequence"/>
</dbReference>
<dbReference type="SUPFAM" id="SSF51735">
    <property type="entry name" value="NAD(P)-binding Rossmann-fold domains"/>
    <property type="match status" value="1"/>
</dbReference>
<dbReference type="PANTHER" id="PTHR11092:SF0">
    <property type="entry name" value="EPIMERASE FAMILY PROTEIN SDR39U1"/>
    <property type="match status" value="1"/>
</dbReference>
<feature type="domain" description="NAD-dependent epimerase/dehydratase" evidence="2">
    <location>
        <begin position="4"/>
        <end position="225"/>
    </location>
</feature>
<dbReference type="Pfam" id="PF08338">
    <property type="entry name" value="DUF1731"/>
    <property type="match status" value="1"/>
</dbReference>
<evidence type="ECO:0000259" key="2">
    <source>
        <dbReference type="Pfam" id="PF01370"/>
    </source>
</evidence>
<gene>
    <name evidence="4" type="ORF">Q4490_14345</name>
</gene>
<proteinExistence type="inferred from homology"/>
<sequence>MHYLITGGTGFVGRRLTESLLADGHEVMLVSRDAERAMLQFGSRVNAISLSDVSLLSSVKIDAVINLAGAPIADKRWTDSRKLEIKNSRIDFTQDLIQRLYEAGQRPEVFVSGSAIGYYGPQEGNAPLSENGPVEEGFQHSLCQQWEDAAMVAEKDLGARVCCVRTGVVFGKGGGALSKMLPAFKLGLGGPIGNGAQWMSWVHLEDEVNIIRFLLEHDQLSGAFNATSPEAVTNSTFTRTLASTLRRPAFFRVPASLLKWAMGESSELLLSGQHVYPTALVEAGYVFKFPDLQSALTSAT</sequence>
<evidence type="ECO:0000259" key="3">
    <source>
        <dbReference type="Pfam" id="PF08338"/>
    </source>
</evidence>
<dbReference type="NCBIfam" id="TIGR01777">
    <property type="entry name" value="yfcH"/>
    <property type="match status" value="1"/>
</dbReference>
<dbReference type="InterPro" id="IPR010099">
    <property type="entry name" value="SDR39U1"/>
</dbReference>
<dbReference type="EMBL" id="JAUOPG010000010">
    <property type="protein sequence ID" value="MDO6454751.1"/>
    <property type="molecule type" value="Genomic_DNA"/>
</dbReference>
<comment type="similarity">
    <text evidence="1">Belongs to the NAD(P)-dependent epimerase/dehydratase family. SDR39U1 subfamily.</text>
</comment>
<name>A0AAW7XK41_9GAMM</name>
<evidence type="ECO:0000313" key="5">
    <source>
        <dbReference type="Proteomes" id="UP001169862"/>
    </source>
</evidence>
<dbReference type="InterPro" id="IPR036291">
    <property type="entry name" value="NAD(P)-bd_dom_sf"/>
</dbReference>
<protein>
    <submittedName>
        <fullName evidence="4">TIGR01777 family oxidoreductase</fullName>
    </submittedName>
</protein>
<feature type="domain" description="DUF1731" evidence="3">
    <location>
        <begin position="253"/>
        <end position="297"/>
    </location>
</feature>
<dbReference type="InterPro" id="IPR001509">
    <property type="entry name" value="Epimerase_deHydtase"/>
</dbReference>